<organism evidence="3 4">
    <name type="scientific">Roseiflexus castenholzii (strain DSM 13941 / HLO8)</name>
    <dbReference type="NCBI Taxonomy" id="383372"/>
    <lineage>
        <taxon>Bacteria</taxon>
        <taxon>Bacillati</taxon>
        <taxon>Chloroflexota</taxon>
        <taxon>Chloroflexia</taxon>
        <taxon>Chloroflexales</taxon>
        <taxon>Roseiflexineae</taxon>
        <taxon>Roseiflexaceae</taxon>
        <taxon>Roseiflexus</taxon>
    </lineage>
</organism>
<dbReference type="PANTHER" id="PTHR43513:SF3">
    <property type="entry name" value="DIHYDROOROTATE DEHYDROGENASE B (NAD(+)), ELECTRON TRANSFER SUBUNIT-RELATED"/>
    <property type="match status" value="1"/>
</dbReference>
<dbReference type="STRING" id="383372.Rcas_2436"/>
<dbReference type="InterPro" id="IPR037117">
    <property type="entry name" value="Dihydroorotate_DH_ele_sf"/>
</dbReference>
<dbReference type="eggNOG" id="COG0543">
    <property type="taxonomic scope" value="Bacteria"/>
</dbReference>
<evidence type="ECO:0000313" key="3">
    <source>
        <dbReference type="EMBL" id="ABU58516.1"/>
    </source>
</evidence>
<dbReference type="Pfam" id="PF10418">
    <property type="entry name" value="DHODB_Fe-S_bind"/>
    <property type="match status" value="1"/>
</dbReference>
<protein>
    <recommendedName>
        <fullName evidence="2">FAD-binding FR-type domain-containing protein</fullName>
    </recommendedName>
</protein>
<evidence type="ECO:0000259" key="2">
    <source>
        <dbReference type="PROSITE" id="PS51384"/>
    </source>
</evidence>
<dbReference type="RefSeq" id="WP_012120940.1">
    <property type="nucleotide sequence ID" value="NC_009767.1"/>
</dbReference>
<keyword evidence="4" id="KW-1185">Reference proteome</keyword>
<dbReference type="AlphaFoldDB" id="A7NLW8"/>
<feature type="transmembrane region" description="Helical" evidence="1">
    <location>
        <begin position="110"/>
        <end position="127"/>
    </location>
</feature>
<dbReference type="Proteomes" id="UP000000263">
    <property type="component" value="Chromosome"/>
</dbReference>
<proteinExistence type="predicted"/>
<reference evidence="3 4" key="1">
    <citation type="submission" date="2007-08" db="EMBL/GenBank/DDBJ databases">
        <title>Complete sequence of Roseiflexus castenholzii DSM 13941.</title>
        <authorList>
            <consortium name="US DOE Joint Genome Institute"/>
            <person name="Copeland A."/>
            <person name="Lucas S."/>
            <person name="Lapidus A."/>
            <person name="Barry K."/>
            <person name="Glavina del Rio T."/>
            <person name="Dalin E."/>
            <person name="Tice H."/>
            <person name="Pitluck S."/>
            <person name="Thompson L.S."/>
            <person name="Brettin T."/>
            <person name="Bruce D."/>
            <person name="Detter J.C."/>
            <person name="Han C."/>
            <person name="Tapia R."/>
            <person name="Schmutz J."/>
            <person name="Larimer F."/>
            <person name="Land M."/>
            <person name="Hauser L."/>
            <person name="Kyrpides N."/>
            <person name="Mikhailova N."/>
            <person name="Bryant D.A."/>
            <person name="Hanada S."/>
            <person name="Tsukatani Y."/>
            <person name="Richardson P."/>
        </authorList>
    </citation>
    <scope>NUCLEOTIDE SEQUENCE [LARGE SCALE GENOMIC DNA]</scope>
    <source>
        <strain evidence="4">DSM 13941 / HLO8</strain>
    </source>
</reference>
<dbReference type="InterPro" id="IPR019480">
    <property type="entry name" value="Dihydroorotate_DH_Fe-S-bd"/>
</dbReference>
<dbReference type="KEGG" id="rca:Rcas_2436"/>
<dbReference type="InterPro" id="IPR039261">
    <property type="entry name" value="FNR_nucleotide-bd"/>
</dbReference>
<evidence type="ECO:0000313" key="4">
    <source>
        <dbReference type="Proteomes" id="UP000000263"/>
    </source>
</evidence>
<keyword evidence="1" id="KW-0812">Transmembrane</keyword>
<dbReference type="OrthoDB" id="9789468at2"/>
<dbReference type="Gene3D" id="2.10.240.10">
    <property type="entry name" value="Dihydroorotate dehydrogenase, electron transfer subunit"/>
    <property type="match status" value="1"/>
</dbReference>
<dbReference type="HOGENOM" id="CLU_1076437_0_0_0"/>
<dbReference type="SUPFAM" id="SSF52343">
    <property type="entry name" value="Ferredoxin reductase-like, C-terminal NADP-linked domain"/>
    <property type="match status" value="1"/>
</dbReference>
<dbReference type="InterPro" id="IPR050353">
    <property type="entry name" value="PyrK_electron_transfer"/>
</dbReference>
<sequence length="263" mass="28269">MARQHTLEITDHRRVTPRLRWLALRAPDLARDARPGHALLVWCNDPGDAYRLLRRPLFIAAALPEIGQVALLYEPDEPGLAWLARRTPGDTLDVVGLCGRALLFTDRQRNLLLIGAGVGLAALLFVARTAPLHTAVTLIAIAGDQDGLPPPFLLPSAVEYETVVNASLTTAVAEALQPARGTSPLAWADAVVAALPHHALAALVQRIRAVRLRQPSGFAHALIASPPGCGFGACGVCAVELRSGIRLPCVEGPWFDLRDVREF</sequence>
<dbReference type="GO" id="GO:0016491">
    <property type="term" value="F:oxidoreductase activity"/>
    <property type="evidence" value="ECO:0007669"/>
    <property type="project" value="InterPro"/>
</dbReference>
<keyword evidence="1" id="KW-0472">Membrane</keyword>
<keyword evidence="1" id="KW-1133">Transmembrane helix</keyword>
<name>A7NLW8_ROSCS</name>
<dbReference type="SUPFAM" id="SSF63380">
    <property type="entry name" value="Riboflavin synthase domain-like"/>
    <property type="match status" value="1"/>
</dbReference>
<dbReference type="InterPro" id="IPR036010">
    <property type="entry name" value="2Fe-2S_ferredoxin-like_sf"/>
</dbReference>
<dbReference type="InterPro" id="IPR017927">
    <property type="entry name" value="FAD-bd_FR_type"/>
</dbReference>
<dbReference type="EMBL" id="CP000804">
    <property type="protein sequence ID" value="ABU58516.1"/>
    <property type="molecule type" value="Genomic_DNA"/>
</dbReference>
<dbReference type="CDD" id="cd06192">
    <property type="entry name" value="DHOD_e_trans_like"/>
    <property type="match status" value="1"/>
</dbReference>
<dbReference type="PANTHER" id="PTHR43513">
    <property type="entry name" value="DIHYDROOROTATE DEHYDROGENASE B (NAD(+)), ELECTRON TRANSFER SUBUNIT"/>
    <property type="match status" value="1"/>
</dbReference>
<evidence type="ECO:0000256" key="1">
    <source>
        <dbReference type="SAM" id="Phobius"/>
    </source>
</evidence>
<dbReference type="InterPro" id="IPR017938">
    <property type="entry name" value="Riboflavin_synthase-like_b-brl"/>
</dbReference>
<dbReference type="GO" id="GO:0051536">
    <property type="term" value="F:iron-sulfur cluster binding"/>
    <property type="evidence" value="ECO:0007669"/>
    <property type="project" value="InterPro"/>
</dbReference>
<accession>A7NLW8</accession>
<feature type="domain" description="FAD-binding FR-type" evidence="2">
    <location>
        <begin position="2"/>
        <end position="104"/>
    </location>
</feature>
<dbReference type="SUPFAM" id="SSF54292">
    <property type="entry name" value="2Fe-2S ferredoxin-like"/>
    <property type="match status" value="1"/>
</dbReference>
<gene>
    <name evidence="3" type="ordered locus">Rcas_2436</name>
</gene>
<dbReference type="PROSITE" id="PS51384">
    <property type="entry name" value="FAD_FR"/>
    <property type="match status" value="1"/>
</dbReference>
<dbReference type="Gene3D" id="2.40.30.10">
    <property type="entry name" value="Translation factors"/>
    <property type="match status" value="1"/>
</dbReference>